<evidence type="ECO:0000313" key="1">
    <source>
        <dbReference type="EMBL" id="TKC48461.1"/>
    </source>
</evidence>
<protein>
    <submittedName>
        <fullName evidence="1">Uncharacterized protein</fullName>
    </submittedName>
</protein>
<dbReference type="AlphaFoldDB" id="A0A4U1FF66"/>
<reference evidence="2" key="1">
    <citation type="journal article" date="2019" name="IScience">
        <title>Narwhal Genome Reveals Long-Term Low Genetic Diversity despite Current Large Abundance Size.</title>
        <authorList>
            <person name="Westbury M.V."/>
            <person name="Petersen B."/>
            <person name="Garde E."/>
            <person name="Heide-Jorgensen M.P."/>
            <person name="Lorenzen E.D."/>
        </authorList>
    </citation>
    <scope>NUCLEOTIDE SEQUENCE [LARGE SCALE GENOMIC DNA]</scope>
</reference>
<name>A0A4U1FF66_MONMO</name>
<dbReference type="EMBL" id="RWIC01000160">
    <property type="protein sequence ID" value="TKC48461.1"/>
    <property type="molecule type" value="Genomic_DNA"/>
</dbReference>
<organism evidence="1 2">
    <name type="scientific">Monodon monoceros</name>
    <name type="common">Narwhal</name>
    <name type="synonym">Ceratodon monodon</name>
    <dbReference type="NCBI Taxonomy" id="40151"/>
    <lineage>
        <taxon>Eukaryota</taxon>
        <taxon>Metazoa</taxon>
        <taxon>Chordata</taxon>
        <taxon>Craniata</taxon>
        <taxon>Vertebrata</taxon>
        <taxon>Euteleostomi</taxon>
        <taxon>Mammalia</taxon>
        <taxon>Eutheria</taxon>
        <taxon>Laurasiatheria</taxon>
        <taxon>Artiodactyla</taxon>
        <taxon>Whippomorpha</taxon>
        <taxon>Cetacea</taxon>
        <taxon>Odontoceti</taxon>
        <taxon>Monodontidae</taxon>
        <taxon>Monodon</taxon>
    </lineage>
</organism>
<accession>A0A4U1FF66</accession>
<sequence>MPDPFMWLLPSWQWTVFPRYFCGLFSSLWSRSPPPGEAFTGSQRSCVCIPDGKATHHCWYFVEGLLAEFQGEHGADSGAMTLPDPSAWREQDWEEMLPLENREVAETVKTPTQNHKAKGLPSHKTDWLQEKEGKVQNTAHALLFISEFLHSSGSLSTALGFQIDSQIISPKKSKVSEDQE</sequence>
<dbReference type="Proteomes" id="UP000308365">
    <property type="component" value="Unassembled WGS sequence"/>
</dbReference>
<evidence type="ECO:0000313" key="2">
    <source>
        <dbReference type="Proteomes" id="UP000308365"/>
    </source>
</evidence>
<proteinExistence type="predicted"/>
<gene>
    <name evidence="1" type="ORF">EI555_008584</name>
</gene>
<comment type="caution">
    <text evidence="1">The sequence shown here is derived from an EMBL/GenBank/DDBJ whole genome shotgun (WGS) entry which is preliminary data.</text>
</comment>